<dbReference type="eggNOG" id="COG0470">
    <property type="taxonomic scope" value="Bacteria"/>
</dbReference>
<proteinExistence type="predicted"/>
<gene>
    <name evidence="1" type="ORF">GCWU000323_00149</name>
</gene>
<evidence type="ECO:0000313" key="1">
    <source>
        <dbReference type="EMBL" id="EEX75550.1"/>
    </source>
</evidence>
<evidence type="ECO:0000313" key="2">
    <source>
        <dbReference type="Proteomes" id="UP000006233"/>
    </source>
</evidence>
<sequence>MCNVVENVSFEDFKLKNQKISATKFEEMAYLLFCSEFNQKKGIFRYKNHPGLETNPIKVEHSNKNGVSYQICYGFQAKFYESEKIDTLIEKIKKSIKTAIENHPELDKIYLYTNKEISASSKKGKLKPKYQEEVENFAREELKKKQEKLKVENKDIGVGSEIIEWYGPSYFEKILREEKIDIFMIYFLM</sequence>
<dbReference type="AlphaFoldDB" id="C9MUD0"/>
<name>C9MUD0_9FUSO</name>
<accession>C9MUD0</accession>
<comment type="caution">
    <text evidence="1">The sequence shown here is derived from an EMBL/GenBank/DDBJ whole genome shotgun (WGS) entry which is preliminary data.</text>
</comment>
<dbReference type="EMBL" id="ACVB02000006">
    <property type="protein sequence ID" value="EEX75550.1"/>
    <property type="molecule type" value="Genomic_DNA"/>
</dbReference>
<reference evidence="1 2" key="1">
    <citation type="submission" date="2009-09" db="EMBL/GenBank/DDBJ databases">
        <authorList>
            <person name="Weinstock G."/>
            <person name="Sodergren E."/>
            <person name="Clifton S."/>
            <person name="Fulton L."/>
            <person name="Fulton B."/>
            <person name="Courtney L."/>
            <person name="Fronick C."/>
            <person name="Harrison M."/>
            <person name="Strong C."/>
            <person name="Farmer C."/>
            <person name="Delahaunty K."/>
            <person name="Markovic C."/>
            <person name="Hall O."/>
            <person name="Minx P."/>
            <person name="Tomlinson C."/>
            <person name="Mitreva M."/>
            <person name="Nelson J."/>
            <person name="Hou S."/>
            <person name="Wollam A."/>
            <person name="Pepin K.H."/>
            <person name="Johnson M."/>
            <person name="Bhonagiri V."/>
            <person name="Nash W.E."/>
            <person name="Warren W."/>
            <person name="Chinwalla A."/>
            <person name="Mardis E.R."/>
            <person name="Wilson R.K."/>
        </authorList>
    </citation>
    <scope>NUCLEOTIDE SEQUENCE [LARGE SCALE GENOMIC DNA]</scope>
    <source>
        <strain evidence="1 2">F0254</strain>
    </source>
</reference>
<protein>
    <submittedName>
        <fullName evidence="1">Uncharacterized protein</fullName>
    </submittedName>
</protein>
<dbReference type="STRING" id="634994.GCWU000323_00149"/>
<dbReference type="HOGENOM" id="CLU_1432919_0_0_0"/>
<organism evidence="1 2">
    <name type="scientific">Leptotrichia hofstadii F0254</name>
    <dbReference type="NCBI Taxonomy" id="634994"/>
    <lineage>
        <taxon>Bacteria</taxon>
        <taxon>Fusobacteriati</taxon>
        <taxon>Fusobacteriota</taxon>
        <taxon>Fusobacteriia</taxon>
        <taxon>Fusobacteriales</taxon>
        <taxon>Leptotrichiaceae</taxon>
        <taxon>Leptotrichia</taxon>
    </lineage>
</organism>
<dbReference type="RefSeq" id="WP_006803485.1">
    <property type="nucleotide sequence ID" value="NZ_GG700632.1"/>
</dbReference>
<dbReference type="Proteomes" id="UP000006233">
    <property type="component" value="Unassembled WGS sequence"/>
</dbReference>